<protein>
    <submittedName>
        <fullName evidence="3">Aldehyde dehydrogenase (NADP(+))</fullName>
    </submittedName>
</protein>
<gene>
    <name evidence="3" type="ORF">U0R10_02290</name>
</gene>
<keyword evidence="1" id="KW-0560">Oxidoreductase</keyword>
<dbReference type="PANTHER" id="PTHR43353:SF3">
    <property type="entry name" value="ALDEHYDE DEHYDROGENASE-RELATED"/>
    <property type="match status" value="1"/>
</dbReference>
<evidence type="ECO:0000313" key="3">
    <source>
        <dbReference type="EMBL" id="MFD3393441.1"/>
    </source>
</evidence>
<dbReference type="SUPFAM" id="SSF53720">
    <property type="entry name" value="ALDH-like"/>
    <property type="match status" value="1"/>
</dbReference>
<dbReference type="InterPro" id="IPR016161">
    <property type="entry name" value="Ald_DH/histidinol_DH"/>
</dbReference>
<reference evidence="3 4" key="1">
    <citation type="submission" date="2024-03" db="EMBL/GenBank/DDBJ databases">
        <title>Aquirufa genome sequencing.</title>
        <authorList>
            <person name="Pitt A."/>
            <person name="Hahn M.W."/>
        </authorList>
    </citation>
    <scope>NUCLEOTIDE SEQUENCE [LARGE SCALE GENOMIC DNA]</scope>
    <source>
        <strain evidence="3 4">OSTEICH-129V</strain>
    </source>
</reference>
<dbReference type="InterPro" id="IPR016162">
    <property type="entry name" value="Ald_DH_N"/>
</dbReference>
<dbReference type="Gene3D" id="3.40.605.10">
    <property type="entry name" value="Aldehyde Dehydrogenase, Chain A, domain 1"/>
    <property type="match status" value="1"/>
</dbReference>
<dbReference type="InterPro" id="IPR016163">
    <property type="entry name" value="Ald_DH_C"/>
</dbReference>
<dbReference type="RefSeq" id="WP_377982090.1">
    <property type="nucleotide sequence ID" value="NZ_JBBKXZ010000001.1"/>
</dbReference>
<evidence type="ECO:0000256" key="1">
    <source>
        <dbReference type="ARBA" id="ARBA00023002"/>
    </source>
</evidence>
<dbReference type="Gene3D" id="3.40.309.10">
    <property type="entry name" value="Aldehyde Dehydrogenase, Chain A, domain 2"/>
    <property type="match status" value="1"/>
</dbReference>
<dbReference type="EMBL" id="JBBKXZ010000001">
    <property type="protein sequence ID" value="MFD3393441.1"/>
    <property type="molecule type" value="Genomic_DNA"/>
</dbReference>
<dbReference type="InterPro" id="IPR044151">
    <property type="entry name" value="ALDH_KGSADH"/>
</dbReference>
<dbReference type="InterPro" id="IPR015590">
    <property type="entry name" value="Aldehyde_DH_dom"/>
</dbReference>
<keyword evidence="4" id="KW-1185">Reference proteome</keyword>
<accession>A0ABW6D948</accession>
<name>A0ABW6D948_9BACT</name>
<dbReference type="Pfam" id="PF00171">
    <property type="entry name" value="Aldedh"/>
    <property type="match status" value="1"/>
</dbReference>
<dbReference type="Proteomes" id="UP001598138">
    <property type="component" value="Unassembled WGS sequence"/>
</dbReference>
<evidence type="ECO:0000313" key="4">
    <source>
        <dbReference type="Proteomes" id="UP001598138"/>
    </source>
</evidence>
<proteinExistence type="predicted"/>
<evidence type="ECO:0000259" key="2">
    <source>
        <dbReference type="Pfam" id="PF00171"/>
    </source>
</evidence>
<dbReference type="CDD" id="cd07129">
    <property type="entry name" value="ALDH_KGSADH"/>
    <property type="match status" value="1"/>
</dbReference>
<dbReference type="PANTHER" id="PTHR43353">
    <property type="entry name" value="SUCCINATE-SEMIALDEHYDE DEHYDROGENASE, MITOCHONDRIAL"/>
    <property type="match status" value="1"/>
</dbReference>
<comment type="caution">
    <text evidence="3">The sequence shown here is derived from an EMBL/GenBank/DDBJ whole genome shotgun (WGS) entry which is preliminary data.</text>
</comment>
<organism evidence="3 4">
    <name type="scientific">Aquirufa avitistagni</name>
    <dbReference type="NCBI Taxonomy" id="3104728"/>
    <lineage>
        <taxon>Bacteria</taxon>
        <taxon>Pseudomonadati</taxon>
        <taxon>Bacteroidota</taxon>
        <taxon>Cytophagia</taxon>
        <taxon>Cytophagales</taxon>
        <taxon>Flectobacillaceae</taxon>
        <taxon>Aquirufa</taxon>
    </lineage>
</organism>
<feature type="domain" description="Aldehyde dehydrogenase" evidence="2">
    <location>
        <begin position="20"/>
        <end position="332"/>
    </location>
</feature>
<dbReference type="InterPro" id="IPR050740">
    <property type="entry name" value="Aldehyde_DH_Superfamily"/>
</dbReference>
<sequence>MNLTGKQLIGFQTKAAGHRNFQGIQAASGEALPQVFVEATADEAHEALTKASAAFKVYRNVSDGERAKFLHAIAEEILVIGDVLIQTACAESGLPEARITGERGRTIGQIQAFANFISNPSWKREIVDEAMPERQPLPKPRLVQKQIPLGPTVVFGASNFPLAFSVAGGDTLSALAAGCPVVFKAHPAHPNTCDLVGQAIQQAAQKTGMPDGTFSLVHAQGHEIGGYLVTHPLTKAVAFTGSYRGGKALFDLAVRREVPIPVYAEMGSINPVYLFSDRLATQGEGLADAFSQSICLGVGQFCTNPGLIVILEKDREFLTSLAAKLDHMPLGTFLTAGIKQSFEHGFNTLNHHPATQRLTASSTPAPSLFSTSVREALAHPEVLEEVFGPCTVAVVCQDLAEMIAFTEQLPGQLTATIQAEPSDLVNLAELIDEVSQKVGRILLNGFPTGVEVSAAMVHGGPFPATSDARSTSVGTEAIYRFTRPVCWQNF</sequence>